<sequence length="399" mass="45997">MIQFEQGQLDQLKKLQEQTDDESQLGQFNLLKRFYTNDLYSDFEKEVLNLIPNDCPIVAKYSKLETFPIVNHTRFDSITLNVLNIPAKSSQPTSTVTSSTPVLLFVHGLGGQLSQFELLIEAFKGMFDIFGVDLPGFGNSKPVVDNNNFNKLSNYSDDDLNKLQESLDKLTWEDYQTDCIVDVLYQILEYKFQGTRSFIIIGHSMGTHISLKLINKFKKKDDEDKVESLILLAPAKLGPLKLPLGTRMFLNTCNYTPRLFDFYRLLDRKGGIYSKSVNSYIYSNDNDDDLMKRFTQLRWNLDTNSTIFLRYVYGFKPITSKELIESCNKISNCETKSKIMIVCGNDDKITPLKYSQVIYNELKQNEIKVKLECINNANHSLFIDNPNDLKQIIFEFLQV</sequence>
<gene>
    <name evidence="2" type="ORF">CANARDRAFT_6980</name>
</gene>
<dbReference type="AlphaFoldDB" id="A0A1E4T453"/>
<name>A0A1E4T453_9ASCO</name>
<accession>A0A1E4T453</accession>
<evidence type="ECO:0000313" key="2">
    <source>
        <dbReference type="EMBL" id="ODV86515.1"/>
    </source>
</evidence>
<dbReference type="InterPro" id="IPR000073">
    <property type="entry name" value="AB_hydrolase_1"/>
</dbReference>
<feature type="domain" description="AB hydrolase-1" evidence="1">
    <location>
        <begin position="101"/>
        <end position="386"/>
    </location>
</feature>
<dbReference type="InterPro" id="IPR029058">
    <property type="entry name" value="AB_hydrolase_fold"/>
</dbReference>
<dbReference type="STRING" id="983967.A0A1E4T453"/>
<organism evidence="2 3">
    <name type="scientific">[Candida] arabinofermentans NRRL YB-2248</name>
    <dbReference type="NCBI Taxonomy" id="983967"/>
    <lineage>
        <taxon>Eukaryota</taxon>
        <taxon>Fungi</taxon>
        <taxon>Dikarya</taxon>
        <taxon>Ascomycota</taxon>
        <taxon>Saccharomycotina</taxon>
        <taxon>Pichiomycetes</taxon>
        <taxon>Pichiales</taxon>
        <taxon>Pichiaceae</taxon>
        <taxon>Ogataea</taxon>
        <taxon>Ogataea/Candida clade</taxon>
    </lineage>
</organism>
<evidence type="ECO:0000313" key="3">
    <source>
        <dbReference type="Proteomes" id="UP000094801"/>
    </source>
</evidence>
<dbReference type="GO" id="GO:0016020">
    <property type="term" value="C:membrane"/>
    <property type="evidence" value="ECO:0007669"/>
    <property type="project" value="TreeGrafter"/>
</dbReference>
<dbReference type="GO" id="GO:0047372">
    <property type="term" value="F:monoacylglycerol lipase activity"/>
    <property type="evidence" value="ECO:0007669"/>
    <property type="project" value="TreeGrafter"/>
</dbReference>
<dbReference type="GO" id="GO:0046464">
    <property type="term" value="P:acylglycerol catabolic process"/>
    <property type="evidence" value="ECO:0007669"/>
    <property type="project" value="TreeGrafter"/>
</dbReference>
<protein>
    <recommendedName>
        <fullName evidence="1">AB hydrolase-1 domain-containing protein</fullName>
    </recommendedName>
</protein>
<proteinExistence type="predicted"/>
<dbReference type="OrthoDB" id="428974at2759"/>
<dbReference type="InterPro" id="IPR050266">
    <property type="entry name" value="AB_hydrolase_sf"/>
</dbReference>
<evidence type="ECO:0000259" key="1">
    <source>
        <dbReference type="Pfam" id="PF00561"/>
    </source>
</evidence>
<dbReference type="Proteomes" id="UP000094801">
    <property type="component" value="Unassembled WGS sequence"/>
</dbReference>
<dbReference type="PANTHER" id="PTHR43798:SF5">
    <property type="entry name" value="MONOACYLGLYCEROL LIPASE ABHD6"/>
    <property type="match status" value="1"/>
</dbReference>
<dbReference type="Pfam" id="PF00561">
    <property type="entry name" value="Abhydrolase_1"/>
    <property type="match status" value="1"/>
</dbReference>
<keyword evidence="3" id="KW-1185">Reference proteome</keyword>
<dbReference type="EMBL" id="KV453850">
    <property type="protein sequence ID" value="ODV86515.1"/>
    <property type="molecule type" value="Genomic_DNA"/>
</dbReference>
<dbReference type="SUPFAM" id="SSF53474">
    <property type="entry name" value="alpha/beta-Hydrolases"/>
    <property type="match status" value="1"/>
</dbReference>
<dbReference type="Gene3D" id="3.40.50.1820">
    <property type="entry name" value="alpha/beta hydrolase"/>
    <property type="match status" value="1"/>
</dbReference>
<dbReference type="PANTHER" id="PTHR43798">
    <property type="entry name" value="MONOACYLGLYCEROL LIPASE"/>
    <property type="match status" value="1"/>
</dbReference>
<reference evidence="3" key="1">
    <citation type="submission" date="2016-04" db="EMBL/GenBank/DDBJ databases">
        <title>Comparative genomics of biotechnologically important yeasts.</title>
        <authorList>
            <consortium name="DOE Joint Genome Institute"/>
            <person name="Riley R."/>
            <person name="Haridas S."/>
            <person name="Wolfe K.H."/>
            <person name="Lopes M.R."/>
            <person name="Hittinger C.T."/>
            <person name="Goker M."/>
            <person name="Salamov A."/>
            <person name="Wisecaver J."/>
            <person name="Long T.M."/>
            <person name="Aerts A.L."/>
            <person name="Barry K."/>
            <person name="Choi C."/>
            <person name="Clum A."/>
            <person name="Coughlan A.Y."/>
            <person name="Deshpande S."/>
            <person name="Douglass A.P."/>
            <person name="Hanson S.J."/>
            <person name="Klenk H.-P."/>
            <person name="Labutti K."/>
            <person name="Lapidus A."/>
            <person name="Lindquist E."/>
            <person name="Lipzen A."/>
            <person name="Meier-Kolthoff J.P."/>
            <person name="Ohm R.A."/>
            <person name="Otillar R.P."/>
            <person name="Pangilinan J."/>
            <person name="Peng Y."/>
            <person name="Rokas A."/>
            <person name="Rosa C.A."/>
            <person name="Scheuner C."/>
            <person name="Sibirny A.A."/>
            <person name="Slot J.C."/>
            <person name="Stielow J.B."/>
            <person name="Sun H."/>
            <person name="Kurtzman C.P."/>
            <person name="Blackwell M."/>
            <person name="Grigoriev I.V."/>
            <person name="Jeffries T.W."/>
        </authorList>
    </citation>
    <scope>NUCLEOTIDE SEQUENCE [LARGE SCALE GENOMIC DNA]</scope>
    <source>
        <strain evidence="3">NRRL YB-2248</strain>
    </source>
</reference>